<protein>
    <submittedName>
        <fullName evidence="1">Uncharacterized protein</fullName>
    </submittedName>
</protein>
<keyword evidence="2" id="KW-1185">Reference proteome</keyword>
<evidence type="ECO:0000313" key="2">
    <source>
        <dbReference type="Proteomes" id="UP001630127"/>
    </source>
</evidence>
<accession>A0ABD2Y436</accession>
<evidence type="ECO:0000313" key="1">
    <source>
        <dbReference type="EMBL" id="KAL3502302.1"/>
    </source>
</evidence>
<comment type="caution">
    <text evidence="1">The sequence shown here is derived from an EMBL/GenBank/DDBJ whole genome shotgun (WGS) entry which is preliminary data.</text>
</comment>
<dbReference type="Proteomes" id="UP001630127">
    <property type="component" value="Unassembled WGS sequence"/>
</dbReference>
<reference evidence="1 2" key="1">
    <citation type="submission" date="2024-11" db="EMBL/GenBank/DDBJ databases">
        <title>A near-complete genome assembly of Cinchona calisaya.</title>
        <authorList>
            <person name="Lian D.C."/>
            <person name="Zhao X.W."/>
            <person name="Wei L."/>
        </authorList>
    </citation>
    <scope>NUCLEOTIDE SEQUENCE [LARGE SCALE GENOMIC DNA]</scope>
    <source>
        <tissue evidence="1">Nenye</tissue>
    </source>
</reference>
<organism evidence="1 2">
    <name type="scientific">Cinchona calisaya</name>
    <dbReference type="NCBI Taxonomy" id="153742"/>
    <lineage>
        <taxon>Eukaryota</taxon>
        <taxon>Viridiplantae</taxon>
        <taxon>Streptophyta</taxon>
        <taxon>Embryophyta</taxon>
        <taxon>Tracheophyta</taxon>
        <taxon>Spermatophyta</taxon>
        <taxon>Magnoliopsida</taxon>
        <taxon>eudicotyledons</taxon>
        <taxon>Gunneridae</taxon>
        <taxon>Pentapetalae</taxon>
        <taxon>asterids</taxon>
        <taxon>lamiids</taxon>
        <taxon>Gentianales</taxon>
        <taxon>Rubiaceae</taxon>
        <taxon>Cinchonoideae</taxon>
        <taxon>Cinchoneae</taxon>
        <taxon>Cinchona</taxon>
    </lineage>
</organism>
<dbReference type="EMBL" id="JBJUIK010000015">
    <property type="protein sequence ID" value="KAL3502302.1"/>
    <property type="molecule type" value="Genomic_DNA"/>
</dbReference>
<gene>
    <name evidence="1" type="ORF">ACH5RR_036751</name>
</gene>
<dbReference type="AlphaFoldDB" id="A0ABD2Y436"/>
<proteinExistence type="predicted"/>
<name>A0ABD2Y436_9GENT</name>
<sequence>MAGENIFENEGLGEVKNPIIEGILVNVAEVYATSNQQPFPYVVDPKARNLVDDLHSHRKLPSLSCIAAILVDEEPTKFFPLEKDTIATGPSSLSTGAPPSTTGLLLELLEHRGSCSHSHLRFKPSSNLRNLANKPLVGAKTSEHQEVDAAIAFHSSNMVLAIPIAACYIKKKAVVGREASLVVDNSIVAMEDDRVAILNDNIGRDTIERDHCMQLPLRFNSNDSDISDSNLKFGCAKGRYVDNSDKIPIV</sequence>